<evidence type="ECO:0000256" key="7">
    <source>
        <dbReference type="ARBA" id="ARBA00035187"/>
    </source>
</evidence>
<dbReference type="GO" id="GO:0003725">
    <property type="term" value="F:double-stranded RNA binding"/>
    <property type="evidence" value="ECO:0007669"/>
    <property type="project" value="InterPro"/>
</dbReference>
<dbReference type="PANTHER" id="PTHR11207:SF32">
    <property type="entry name" value="LARGE RIBOSOMAL SUBUNIT PROTEIN ML44"/>
    <property type="match status" value="1"/>
</dbReference>
<feature type="compositionally biased region" description="Low complexity" evidence="9">
    <location>
        <begin position="36"/>
        <end position="47"/>
    </location>
</feature>
<feature type="region of interest" description="Disordered" evidence="9">
    <location>
        <begin position="30"/>
        <end position="53"/>
    </location>
</feature>
<feature type="domain" description="RNase III" evidence="11">
    <location>
        <begin position="73"/>
        <end position="211"/>
    </location>
</feature>
<comment type="caution">
    <text evidence="12">The sequence shown here is derived from an EMBL/GenBank/DDBJ whole genome shotgun (WGS) entry which is preliminary data.</text>
</comment>
<comment type="subcellular location">
    <subcellularLocation>
        <location evidence="1">Mitochondrion</location>
    </subcellularLocation>
</comment>
<dbReference type="Pfam" id="PF22892">
    <property type="entry name" value="DSRM_MRPL44"/>
    <property type="match status" value="1"/>
</dbReference>
<evidence type="ECO:0000256" key="2">
    <source>
        <dbReference type="ARBA" id="ARBA00022884"/>
    </source>
</evidence>
<dbReference type="InterPro" id="IPR000999">
    <property type="entry name" value="RNase_III_dom"/>
</dbReference>
<evidence type="ECO:0000256" key="3">
    <source>
        <dbReference type="ARBA" id="ARBA00022980"/>
    </source>
</evidence>
<dbReference type="Gene3D" id="3.30.160.20">
    <property type="match status" value="1"/>
</dbReference>
<dbReference type="SMART" id="SM00535">
    <property type="entry name" value="RIBOc"/>
    <property type="match status" value="1"/>
</dbReference>
<dbReference type="SUPFAM" id="SSF69065">
    <property type="entry name" value="RNase III domain-like"/>
    <property type="match status" value="1"/>
</dbReference>
<keyword evidence="4" id="KW-0496">Mitochondrion</keyword>
<evidence type="ECO:0000313" key="12">
    <source>
        <dbReference type="EMBL" id="KAH8093806.1"/>
    </source>
</evidence>
<dbReference type="InterPro" id="IPR044443">
    <property type="entry name" value="Ribosomal_mL44_DSRM_fung"/>
</dbReference>
<dbReference type="Proteomes" id="UP000813824">
    <property type="component" value="Unassembled WGS sequence"/>
</dbReference>
<dbReference type="CDD" id="cd19873">
    <property type="entry name" value="DSRM_MRPL3_like"/>
    <property type="match status" value="1"/>
</dbReference>
<keyword evidence="3 12" id="KW-0689">Ribosomal protein</keyword>
<dbReference type="PROSITE" id="PS50137">
    <property type="entry name" value="DS_RBD"/>
    <property type="match status" value="1"/>
</dbReference>
<dbReference type="GO" id="GO:0004525">
    <property type="term" value="F:ribonuclease III activity"/>
    <property type="evidence" value="ECO:0007669"/>
    <property type="project" value="InterPro"/>
</dbReference>
<dbReference type="EMBL" id="JAEVFJ010000028">
    <property type="protein sequence ID" value="KAH8093806.1"/>
    <property type="molecule type" value="Genomic_DNA"/>
</dbReference>
<dbReference type="GO" id="GO:0005739">
    <property type="term" value="C:mitochondrion"/>
    <property type="evidence" value="ECO:0007669"/>
    <property type="project" value="TreeGrafter"/>
</dbReference>
<dbReference type="InterPro" id="IPR014720">
    <property type="entry name" value="dsRBD_dom"/>
</dbReference>
<dbReference type="GO" id="GO:0006396">
    <property type="term" value="P:RNA processing"/>
    <property type="evidence" value="ECO:0007669"/>
    <property type="project" value="InterPro"/>
</dbReference>
<dbReference type="InterPro" id="IPR044444">
    <property type="entry name" value="Ribosomal_mL44_DSRM_metazoa"/>
</dbReference>
<dbReference type="Gene3D" id="1.10.1520.10">
    <property type="entry name" value="Ribonuclease III domain"/>
    <property type="match status" value="1"/>
</dbReference>
<evidence type="ECO:0000256" key="5">
    <source>
        <dbReference type="ARBA" id="ARBA00023274"/>
    </source>
</evidence>
<dbReference type="InterPro" id="IPR036389">
    <property type="entry name" value="RNase_III_sf"/>
</dbReference>
<keyword evidence="2 8" id="KW-0694">RNA-binding</keyword>
<dbReference type="CDD" id="cd00593">
    <property type="entry name" value="RIBOc"/>
    <property type="match status" value="1"/>
</dbReference>
<keyword evidence="5" id="KW-0687">Ribonucleoprotein</keyword>
<dbReference type="GO" id="GO:0005840">
    <property type="term" value="C:ribosome"/>
    <property type="evidence" value="ECO:0007669"/>
    <property type="project" value="UniProtKB-KW"/>
</dbReference>
<keyword evidence="13" id="KW-1185">Reference proteome</keyword>
<dbReference type="AlphaFoldDB" id="A0A8K0UJF2"/>
<evidence type="ECO:0000259" key="10">
    <source>
        <dbReference type="PROSITE" id="PS50137"/>
    </source>
</evidence>
<proteinExistence type="inferred from homology"/>
<comment type="similarity">
    <text evidence="6">Belongs to the ribonuclease III family. Mitochondrion-specific ribosomal protein mL44 subfamily.</text>
</comment>
<dbReference type="PROSITE" id="PS50142">
    <property type="entry name" value="RNASE_3_2"/>
    <property type="match status" value="1"/>
</dbReference>
<protein>
    <recommendedName>
        <fullName evidence="7">Large ribosomal subunit protein mL44</fullName>
    </recommendedName>
</protein>
<name>A0A8K0UJF2_9AGAR</name>
<dbReference type="SMART" id="SM00358">
    <property type="entry name" value="DSRM"/>
    <property type="match status" value="1"/>
</dbReference>
<evidence type="ECO:0000259" key="11">
    <source>
        <dbReference type="PROSITE" id="PS50142"/>
    </source>
</evidence>
<evidence type="ECO:0000256" key="1">
    <source>
        <dbReference type="ARBA" id="ARBA00004173"/>
    </source>
</evidence>
<evidence type="ECO:0000313" key="13">
    <source>
        <dbReference type="Proteomes" id="UP000813824"/>
    </source>
</evidence>
<evidence type="ECO:0000256" key="8">
    <source>
        <dbReference type="PROSITE-ProRule" id="PRU00266"/>
    </source>
</evidence>
<dbReference type="GO" id="GO:0003735">
    <property type="term" value="F:structural constituent of ribosome"/>
    <property type="evidence" value="ECO:0007669"/>
    <property type="project" value="TreeGrafter"/>
</dbReference>
<dbReference type="OrthoDB" id="67027at2759"/>
<evidence type="ECO:0000256" key="9">
    <source>
        <dbReference type="SAM" id="MobiDB-lite"/>
    </source>
</evidence>
<dbReference type="SUPFAM" id="SSF54768">
    <property type="entry name" value="dsRNA-binding domain-like"/>
    <property type="match status" value="1"/>
</dbReference>
<organism evidence="12 13">
    <name type="scientific">Cristinia sonorae</name>
    <dbReference type="NCBI Taxonomy" id="1940300"/>
    <lineage>
        <taxon>Eukaryota</taxon>
        <taxon>Fungi</taxon>
        <taxon>Dikarya</taxon>
        <taxon>Basidiomycota</taxon>
        <taxon>Agaricomycotina</taxon>
        <taxon>Agaricomycetes</taxon>
        <taxon>Agaricomycetidae</taxon>
        <taxon>Agaricales</taxon>
        <taxon>Pleurotineae</taxon>
        <taxon>Stephanosporaceae</taxon>
        <taxon>Cristinia</taxon>
    </lineage>
</organism>
<gene>
    <name evidence="12" type="ORF">BXZ70DRAFT_992737</name>
</gene>
<dbReference type="Pfam" id="PF14622">
    <property type="entry name" value="Ribonucleas_3_3"/>
    <property type="match status" value="1"/>
</dbReference>
<sequence length="382" mass="41084">MGHAQRRLVSTAARLATSVHASNIKVFPPREALAGPSASSNTKTKTPSPTPSKPTFFSAETWAALQPPSTAALSTFIHRIGLATTVTSTDVIQQACTHPSYIPLFEHHNPKEPVPASNANLAALGNSLLGLFATEYVNATFPHLPTRVLKAAVSAYVGPTTCAHIATEMGAQPLLRWNRTPNTPTRPAVLHADAMASIPRALTAAVYQQHSLAAARKFVHRFFLSRDVDLRSMIKFRDPKLALRETVAKFGRERPVSRLLKETGRYSLTPVFVVGIYSGAEKLGEGFGSSLKMAEFRAAEDSLLRLYLTRQPPHLVQLPSSTFSSGVGDIFTAKGNAVGSYTPGTMADSEVLYGSSGKTGLRVPGARTRAVTEVEEGLEELQ</sequence>
<reference evidence="12" key="1">
    <citation type="journal article" date="2021" name="New Phytol.">
        <title>Evolutionary innovations through gain and loss of genes in the ectomycorrhizal Boletales.</title>
        <authorList>
            <person name="Wu G."/>
            <person name="Miyauchi S."/>
            <person name="Morin E."/>
            <person name="Kuo A."/>
            <person name="Drula E."/>
            <person name="Varga T."/>
            <person name="Kohler A."/>
            <person name="Feng B."/>
            <person name="Cao Y."/>
            <person name="Lipzen A."/>
            <person name="Daum C."/>
            <person name="Hundley H."/>
            <person name="Pangilinan J."/>
            <person name="Johnson J."/>
            <person name="Barry K."/>
            <person name="LaButti K."/>
            <person name="Ng V."/>
            <person name="Ahrendt S."/>
            <person name="Min B."/>
            <person name="Choi I.G."/>
            <person name="Park H."/>
            <person name="Plett J.M."/>
            <person name="Magnuson J."/>
            <person name="Spatafora J.W."/>
            <person name="Nagy L.G."/>
            <person name="Henrissat B."/>
            <person name="Grigoriev I.V."/>
            <person name="Yang Z.L."/>
            <person name="Xu J."/>
            <person name="Martin F.M."/>
        </authorList>
    </citation>
    <scope>NUCLEOTIDE SEQUENCE</scope>
    <source>
        <strain evidence="12">KKN 215</strain>
    </source>
</reference>
<accession>A0A8K0UJF2</accession>
<evidence type="ECO:0000256" key="6">
    <source>
        <dbReference type="ARBA" id="ARBA00024034"/>
    </source>
</evidence>
<feature type="domain" description="DRBM" evidence="10">
    <location>
        <begin position="238"/>
        <end position="308"/>
    </location>
</feature>
<dbReference type="PANTHER" id="PTHR11207">
    <property type="entry name" value="RIBONUCLEASE III"/>
    <property type="match status" value="1"/>
</dbReference>
<evidence type="ECO:0000256" key="4">
    <source>
        <dbReference type="ARBA" id="ARBA00023128"/>
    </source>
</evidence>